<comment type="caution">
    <text evidence="3">The sequence shown here is derived from an EMBL/GenBank/DDBJ whole genome shotgun (WGS) entry which is preliminary data.</text>
</comment>
<evidence type="ECO:0000313" key="4">
    <source>
        <dbReference type="Proteomes" id="UP000324800"/>
    </source>
</evidence>
<accession>A0A5J4TFU0</accession>
<feature type="transmembrane region" description="Helical" evidence="2">
    <location>
        <begin position="12"/>
        <end position="32"/>
    </location>
</feature>
<sequence>MRQEEQEIQRSVLIQHCSLGLIDYIGIMGWILNKLRVFFGNLMDNQQINDESFYGQTHFFLRKQYPWATEYSFKHASPTELVRQGLETTKLNVFTHHNVFSKATSNYYIYAANAWNNDIASISTLTRSSIAQPLALPLYETLPVGRGIKPTDNIRARSDMIYIDLYDNHDMSRQQDQLSSGNINGLEHRRSFNKDLKQR</sequence>
<dbReference type="Proteomes" id="UP000324800">
    <property type="component" value="Unassembled WGS sequence"/>
</dbReference>
<proteinExistence type="predicted"/>
<evidence type="ECO:0000256" key="2">
    <source>
        <dbReference type="SAM" id="Phobius"/>
    </source>
</evidence>
<protein>
    <submittedName>
        <fullName evidence="3">Uncharacterized protein</fullName>
    </submittedName>
</protein>
<evidence type="ECO:0000313" key="3">
    <source>
        <dbReference type="EMBL" id="KAA6356365.1"/>
    </source>
</evidence>
<gene>
    <name evidence="3" type="ORF">EZS28_048108</name>
</gene>
<dbReference type="EMBL" id="SNRW01033091">
    <property type="protein sequence ID" value="KAA6356365.1"/>
    <property type="molecule type" value="Genomic_DNA"/>
</dbReference>
<name>A0A5J4TFU0_9EUKA</name>
<organism evidence="3 4">
    <name type="scientific">Streblomastix strix</name>
    <dbReference type="NCBI Taxonomy" id="222440"/>
    <lineage>
        <taxon>Eukaryota</taxon>
        <taxon>Metamonada</taxon>
        <taxon>Preaxostyla</taxon>
        <taxon>Oxymonadida</taxon>
        <taxon>Streblomastigidae</taxon>
        <taxon>Streblomastix</taxon>
    </lineage>
</organism>
<keyword evidence="2" id="KW-1133">Transmembrane helix</keyword>
<keyword evidence="2" id="KW-0812">Transmembrane</keyword>
<feature type="compositionally biased region" description="Polar residues" evidence="1">
    <location>
        <begin position="174"/>
        <end position="183"/>
    </location>
</feature>
<keyword evidence="2" id="KW-0472">Membrane</keyword>
<evidence type="ECO:0000256" key="1">
    <source>
        <dbReference type="SAM" id="MobiDB-lite"/>
    </source>
</evidence>
<reference evidence="3 4" key="1">
    <citation type="submission" date="2019-03" db="EMBL/GenBank/DDBJ databases">
        <title>Single cell metagenomics reveals metabolic interactions within the superorganism composed of flagellate Streblomastix strix and complex community of Bacteroidetes bacteria on its surface.</title>
        <authorList>
            <person name="Treitli S.C."/>
            <person name="Kolisko M."/>
            <person name="Husnik F."/>
            <person name="Keeling P."/>
            <person name="Hampl V."/>
        </authorList>
    </citation>
    <scope>NUCLEOTIDE SEQUENCE [LARGE SCALE GENOMIC DNA]</scope>
    <source>
        <strain evidence="3">ST1C</strain>
    </source>
</reference>
<feature type="region of interest" description="Disordered" evidence="1">
    <location>
        <begin position="174"/>
        <end position="199"/>
    </location>
</feature>
<feature type="compositionally biased region" description="Basic and acidic residues" evidence="1">
    <location>
        <begin position="186"/>
        <end position="199"/>
    </location>
</feature>
<dbReference type="AlphaFoldDB" id="A0A5J4TFU0"/>